<evidence type="ECO:0000256" key="7">
    <source>
        <dbReference type="HAMAP-Rule" id="MF_02065"/>
    </source>
</evidence>
<keyword evidence="4 7" id="KW-0472">Membrane</keyword>
<dbReference type="NCBIfam" id="TIGR00247">
    <property type="entry name" value="endolytic transglycosylase MltG"/>
    <property type="match status" value="1"/>
</dbReference>
<dbReference type="PANTHER" id="PTHR30518">
    <property type="entry name" value="ENDOLYTIC MUREIN TRANSGLYCOSYLASE"/>
    <property type="match status" value="1"/>
</dbReference>
<feature type="site" description="Important for catalytic activity" evidence="7">
    <location>
        <position position="258"/>
    </location>
</feature>
<evidence type="ECO:0000256" key="6">
    <source>
        <dbReference type="ARBA" id="ARBA00023316"/>
    </source>
</evidence>
<comment type="function">
    <text evidence="7">Functions as a peptidoglycan terminase that cleaves nascent peptidoglycan strands endolytically to terminate their elongation.</text>
</comment>
<keyword evidence="2 7" id="KW-0812">Transmembrane</keyword>
<dbReference type="Gene3D" id="3.30.1490.480">
    <property type="entry name" value="Endolytic murein transglycosylase"/>
    <property type="match status" value="1"/>
</dbReference>
<evidence type="ECO:0000256" key="4">
    <source>
        <dbReference type="ARBA" id="ARBA00023136"/>
    </source>
</evidence>
<reference evidence="8 9" key="1">
    <citation type="submission" date="2023-10" db="EMBL/GenBank/DDBJ databases">
        <title>Screening of Alkalihalobacillus lindianensis BZ-TG-R113 and Its Alleviation of Salt Stress on Rapeseed Growth.</title>
        <authorList>
            <person name="Zhao B."/>
            <person name="Guo T."/>
        </authorList>
    </citation>
    <scope>NUCLEOTIDE SEQUENCE [LARGE SCALE GENOMIC DNA]</scope>
    <source>
        <strain evidence="8 9">BZ-TG-R113</strain>
    </source>
</reference>
<comment type="caution">
    <text evidence="8">The sequence shown here is derived from an EMBL/GenBank/DDBJ whole genome shotgun (WGS) entry which is preliminary data.</text>
</comment>
<comment type="subcellular location">
    <subcellularLocation>
        <location evidence="7">Cell membrane</location>
        <topology evidence="7">Single-pass membrane protein</topology>
    </subcellularLocation>
</comment>
<evidence type="ECO:0000313" key="8">
    <source>
        <dbReference type="EMBL" id="MDV2685948.1"/>
    </source>
</evidence>
<dbReference type="EMBL" id="JAWJBA010000006">
    <property type="protein sequence ID" value="MDV2685948.1"/>
    <property type="molecule type" value="Genomic_DNA"/>
</dbReference>
<keyword evidence="5 7" id="KW-0456">Lyase</keyword>
<proteinExistence type="inferred from homology"/>
<comment type="similarity">
    <text evidence="7">Belongs to the transglycosylase MltG family.</text>
</comment>
<dbReference type="HAMAP" id="MF_02065">
    <property type="entry name" value="MltG"/>
    <property type="match status" value="1"/>
</dbReference>
<evidence type="ECO:0000256" key="1">
    <source>
        <dbReference type="ARBA" id="ARBA00022475"/>
    </source>
</evidence>
<keyword evidence="6 7" id="KW-0961">Cell wall biogenesis/degradation</keyword>
<keyword evidence="3 7" id="KW-1133">Transmembrane helix</keyword>
<dbReference type="EC" id="4.2.2.29" evidence="7"/>
<feature type="transmembrane region" description="Helical" evidence="7">
    <location>
        <begin position="26"/>
        <end position="49"/>
    </location>
</feature>
<dbReference type="CDD" id="cd08010">
    <property type="entry name" value="MltG_like"/>
    <property type="match status" value="1"/>
</dbReference>
<dbReference type="RefSeq" id="WP_317123122.1">
    <property type="nucleotide sequence ID" value="NZ_JAWJBA010000006.1"/>
</dbReference>
<keyword evidence="1 7" id="KW-1003">Cell membrane</keyword>
<comment type="catalytic activity">
    <reaction evidence="7">
        <text>a peptidoglycan chain = a peptidoglycan chain with N-acetyl-1,6-anhydromuramyl-[peptide] at the reducing end + a peptidoglycan chain with N-acetylglucosamine at the non-reducing end.</text>
        <dbReference type="EC" id="4.2.2.29"/>
    </reaction>
</comment>
<sequence>MSDSNEKPRNDVYEERVSEAKVVRKIVLYSVIGLAVMTLIAIISGYFYFKNALGPVDSGEGETVEVTIPMGSSSSQIGQVLEEEGLINNGTIFRYYVRYKNESGFQAGNHTLSTSMTIDEIIEELKKDGNLHAEPELVFTIPEGRWLEDVATMIANETGHEADDVMEVLNDEEYLEELIGKYTMLTEDILQEDIRYPLEGYLFPARYDFEEEQPEIKTVIEMMLSRTQGIIEQNASAIEESGYSVHEILTLASIIEREAQTSEDRYKISGVLYNRLDDEMRLEVDPTVAYAIGEHRYMTSFNDLNVESPYNTYRNVGIPIGPIANPGEDSIKAALAPEDTNYLFFYARYNGEVIYNETYEAHNRTHQQYRQEWVDAAQDEGEEETETE</sequence>
<organism evidence="8 9">
    <name type="scientific">Alkalihalophilus lindianensis</name>
    <dbReference type="NCBI Taxonomy" id="1630542"/>
    <lineage>
        <taxon>Bacteria</taxon>
        <taxon>Bacillati</taxon>
        <taxon>Bacillota</taxon>
        <taxon>Bacilli</taxon>
        <taxon>Bacillales</taxon>
        <taxon>Bacillaceae</taxon>
        <taxon>Alkalihalophilus</taxon>
    </lineage>
</organism>
<protein>
    <recommendedName>
        <fullName evidence="7">Endolytic murein transglycosylase</fullName>
        <ecNumber evidence="7">4.2.2.29</ecNumber>
    </recommendedName>
    <alternativeName>
        <fullName evidence="7">Peptidoglycan lytic transglycosylase</fullName>
    </alternativeName>
    <alternativeName>
        <fullName evidence="7">Peptidoglycan polymerization terminase</fullName>
    </alternativeName>
</protein>
<dbReference type="Proteomes" id="UP001287282">
    <property type="component" value="Unassembled WGS sequence"/>
</dbReference>
<evidence type="ECO:0000256" key="3">
    <source>
        <dbReference type="ARBA" id="ARBA00022989"/>
    </source>
</evidence>
<gene>
    <name evidence="7 8" type="primary">mltG</name>
    <name evidence="8" type="ORF">RYX56_16395</name>
</gene>
<accession>A0ABU3XDP3</accession>
<dbReference type="Pfam" id="PF02618">
    <property type="entry name" value="YceG"/>
    <property type="match status" value="1"/>
</dbReference>
<evidence type="ECO:0000256" key="5">
    <source>
        <dbReference type="ARBA" id="ARBA00023239"/>
    </source>
</evidence>
<keyword evidence="9" id="KW-1185">Reference proteome</keyword>
<dbReference type="InterPro" id="IPR003770">
    <property type="entry name" value="MLTG-like"/>
</dbReference>
<evidence type="ECO:0000256" key="2">
    <source>
        <dbReference type="ARBA" id="ARBA00022692"/>
    </source>
</evidence>
<name>A0ABU3XDP3_9BACI</name>
<evidence type="ECO:0000313" key="9">
    <source>
        <dbReference type="Proteomes" id="UP001287282"/>
    </source>
</evidence>
<dbReference type="PANTHER" id="PTHR30518:SF2">
    <property type="entry name" value="ENDOLYTIC MUREIN TRANSGLYCOSYLASE"/>
    <property type="match status" value="1"/>
</dbReference>